<name>A0A0M9ABD8_9HYME</name>
<sequence length="90" mass="10073">MVESVGNTCMNFTMRNEQARVPCQTFIELGFTERVNFCQIHEIHGVSCSGQLAPQQPVFVAGADDDSLEQTRMISSGFHHNVINLIVYNL</sequence>
<dbReference type="EMBL" id="KQ435701">
    <property type="protein sequence ID" value="KOX80366.1"/>
    <property type="molecule type" value="Genomic_DNA"/>
</dbReference>
<evidence type="ECO:0000313" key="1">
    <source>
        <dbReference type="EMBL" id="KOX80366.1"/>
    </source>
</evidence>
<dbReference type="Proteomes" id="UP000053105">
    <property type="component" value="Unassembled WGS sequence"/>
</dbReference>
<organism evidence="1 2">
    <name type="scientific">Melipona quadrifasciata</name>
    <dbReference type="NCBI Taxonomy" id="166423"/>
    <lineage>
        <taxon>Eukaryota</taxon>
        <taxon>Metazoa</taxon>
        <taxon>Ecdysozoa</taxon>
        <taxon>Arthropoda</taxon>
        <taxon>Hexapoda</taxon>
        <taxon>Insecta</taxon>
        <taxon>Pterygota</taxon>
        <taxon>Neoptera</taxon>
        <taxon>Endopterygota</taxon>
        <taxon>Hymenoptera</taxon>
        <taxon>Apocrita</taxon>
        <taxon>Aculeata</taxon>
        <taxon>Apoidea</taxon>
        <taxon>Anthophila</taxon>
        <taxon>Apidae</taxon>
        <taxon>Melipona</taxon>
    </lineage>
</organism>
<accession>A0A0M9ABD8</accession>
<gene>
    <name evidence="1" type="ORF">WN51_06655</name>
</gene>
<protein>
    <submittedName>
        <fullName evidence="1">Uncharacterized protein</fullName>
    </submittedName>
</protein>
<keyword evidence="2" id="KW-1185">Reference proteome</keyword>
<dbReference type="AlphaFoldDB" id="A0A0M9ABD8"/>
<reference evidence="1 2" key="1">
    <citation type="submission" date="2015-07" db="EMBL/GenBank/DDBJ databases">
        <title>The genome of Melipona quadrifasciata.</title>
        <authorList>
            <person name="Pan H."/>
            <person name="Kapheim K."/>
        </authorList>
    </citation>
    <scope>NUCLEOTIDE SEQUENCE [LARGE SCALE GENOMIC DNA]</scope>
    <source>
        <strain evidence="1">0111107301</strain>
        <tissue evidence="1">Whole body</tissue>
    </source>
</reference>
<evidence type="ECO:0000313" key="2">
    <source>
        <dbReference type="Proteomes" id="UP000053105"/>
    </source>
</evidence>
<proteinExistence type="predicted"/>